<proteinExistence type="predicted"/>
<evidence type="ECO:0000259" key="1">
    <source>
        <dbReference type="SMART" id="SM00470"/>
    </source>
</evidence>
<reference evidence="2" key="1">
    <citation type="journal article" date="2020" name="Nature">
        <title>Giant virus diversity and host interactions through global metagenomics.</title>
        <authorList>
            <person name="Schulz F."/>
            <person name="Roux S."/>
            <person name="Paez-Espino D."/>
            <person name="Jungbluth S."/>
            <person name="Walsh D.A."/>
            <person name="Denef V.J."/>
            <person name="McMahon K.D."/>
            <person name="Konstantinidis K.T."/>
            <person name="Eloe-Fadrosh E.A."/>
            <person name="Kyrpides N.C."/>
            <person name="Woyke T."/>
        </authorList>
    </citation>
    <scope>NUCLEOTIDE SEQUENCE</scope>
    <source>
        <strain evidence="2">GVMAG-S-1101161-73</strain>
    </source>
</reference>
<dbReference type="Gene3D" id="3.90.1530.10">
    <property type="entry name" value="Conserved hypothetical protein from pyrococcus furiosus pfu- 392566-001, ParB domain"/>
    <property type="match status" value="1"/>
</dbReference>
<dbReference type="AlphaFoldDB" id="A0A6C0ANH6"/>
<sequence>MSSNKTRKWLRSPIYKKWIEKVTKHKSSRRSKPDPKVDLCDAERGFCTGHKEIPRRLMPQIYNTQRFARSIKRKYGIKSHMEMVRPDSLIPSQEEIKNSVVKKIGEAMATGKYKDSPIVISKNHYVIDGHHRWAARKKYAPTRKIRALVVHKKAMDVLGIAAAEGQPSESF</sequence>
<protein>
    <recommendedName>
        <fullName evidence="1">ParB-like N-terminal domain-containing protein</fullName>
    </recommendedName>
</protein>
<dbReference type="EMBL" id="MN740735">
    <property type="protein sequence ID" value="QHS81354.1"/>
    <property type="molecule type" value="Genomic_DNA"/>
</dbReference>
<name>A0A6C0ANH6_9ZZZZ</name>
<dbReference type="InterPro" id="IPR036086">
    <property type="entry name" value="ParB/Sulfiredoxin_sf"/>
</dbReference>
<dbReference type="SUPFAM" id="SSF110849">
    <property type="entry name" value="ParB/Sulfiredoxin"/>
    <property type="match status" value="1"/>
</dbReference>
<evidence type="ECO:0000313" key="2">
    <source>
        <dbReference type="EMBL" id="QHS81354.1"/>
    </source>
</evidence>
<feature type="domain" description="ParB-like N-terminal" evidence="1">
    <location>
        <begin position="82"/>
        <end position="164"/>
    </location>
</feature>
<dbReference type="SMART" id="SM00470">
    <property type="entry name" value="ParB"/>
    <property type="match status" value="1"/>
</dbReference>
<dbReference type="InterPro" id="IPR003115">
    <property type="entry name" value="ParB_N"/>
</dbReference>
<accession>A0A6C0ANH6</accession>
<organism evidence="2">
    <name type="scientific">viral metagenome</name>
    <dbReference type="NCBI Taxonomy" id="1070528"/>
    <lineage>
        <taxon>unclassified sequences</taxon>
        <taxon>metagenomes</taxon>
        <taxon>organismal metagenomes</taxon>
    </lineage>
</organism>